<gene>
    <name evidence="11" type="ORF">H9889_09615</name>
</gene>
<dbReference type="Pfam" id="PF13242">
    <property type="entry name" value="Hydrolase_like"/>
    <property type="match status" value="1"/>
</dbReference>
<name>A0A9D1TUU1_9GAMM</name>
<keyword evidence="3 10" id="KW-0479">Metal-binding</keyword>
<comment type="caution">
    <text evidence="11">The sequence shown here is derived from an EMBL/GenBank/DDBJ whole genome shotgun (WGS) entry which is preliminary data.</text>
</comment>
<proteinExistence type="inferred from homology"/>
<evidence type="ECO:0000256" key="2">
    <source>
        <dbReference type="ARBA" id="ARBA00022490"/>
    </source>
</evidence>
<evidence type="ECO:0000256" key="10">
    <source>
        <dbReference type="PIRSR" id="PIRSR004682-4"/>
    </source>
</evidence>
<dbReference type="PANTHER" id="PTHR42891">
    <property type="entry name" value="D-GLYCERO-BETA-D-MANNO-HEPTOSE-1,7-BISPHOSPHATE 7-PHOSPHATASE"/>
    <property type="match status" value="1"/>
</dbReference>
<evidence type="ECO:0000256" key="6">
    <source>
        <dbReference type="ARBA" id="ARBA00031828"/>
    </source>
</evidence>
<protein>
    <recommendedName>
        <fullName evidence="6 7">D,D-heptose 1,7-bisphosphate phosphatase</fullName>
        <ecNumber evidence="7">3.1.3.-</ecNumber>
    </recommendedName>
</protein>
<comment type="cofactor">
    <cofactor evidence="10">
        <name>Mg(2+)</name>
        <dbReference type="ChEBI" id="CHEBI:18420"/>
    </cofactor>
</comment>
<dbReference type="Proteomes" id="UP000823934">
    <property type="component" value="Unassembled WGS sequence"/>
</dbReference>
<dbReference type="PANTHER" id="PTHR42891:SF1">
    <property type="entry name" value="D-GLYCERO-BETA-D-MANNO-HEPTOSE-1,7-BISPHOSPHATE 7-PHOSPHATASE"/>
    <property type="match status" value="1"/>
</dbReference>
<dbReference type="InterPro" id="IPR006439">
    <property type="entry name" value="HAD-SF_hydro_IA"/>
</dbReference>
<keyword evidence="10" id="KW-0862">Zinc</keyword>
<feature type="binding site" evidence="10">
    <location>
        <position position="98"/>
    </location>
    <ligand>
        <name>Zn(2+)</name>
        <dbReference type="ChEBI" id="CHEBI:29105"/>
    </ligand>
</feature>
<dbReference type="InterPro" id="IPR004446">
    <property type="entry name" value="Heptose_bisP_phosphatase"/>
</dbReference>
<feature type="binding site" evidence="10">
    <location>
        <position position="18"/>
    </location>
    <ligand>
        <name>Mg(2+)</name>
        <dbReference type="ChEBI" id="CHEBI:18420"/>
    </ligand>
</feature>
<dbReference type="NCBIfam" id="TIGR01549">
    <property type="entry name" value="HAD-SF-IA-v1"/>
    <property type="match status" value="1"/>
</dbReference>
<dbReference type="InterPro" id="IPR006543">
    <property type="entry name" value="Histidinol-phos"/>
</dbReference>
<feature type="binding site" evidence="10">
    <location>
        <position position="136"/>
    </location>
    <ligand>
        <name>Mg(2+)</name>
        <dbReference type="ChEBI" id="CHEBI:18420"/>
    </ligand>
</feature>
<dbReference type="GO" id="GO:0046872">
    <property type="term" value="F:metal ion binding"/>
    <property type="evidence" value="ECO:0007669"/>
    <property type="project" value="UniProtKB-KW"/>
</dbReference>
<dbReference type="Gene3D" id="3.40.50.1000">
    <property type="entry name" value="HAD superfamily/HAD-like"/>
    <property type="match status" value="1"/>
</dbReference>
<feature type="active site" description="Nucleophile" evidence="8">
    <location>
        <position position="16"/>
    </location>
</feature>
<organism evidence="11 12">
    <name type="scientific">Candidatus Ignatzschineria merdigallinarum</name>
    <dbReference type="NCBI Taxonomy" id="2838621"/>
    <lineage>
        <taxon>Bacteria</taxon>
        <taxon>Pseudomonadati</taxon>
        <taxon>Pseudomonadota</taxon>
        <taxon>Gammaproteobacteria</taxon>
        <taxon>Cardiobacteriales</taxon>
        <taxon>Ignatzschineriaceae</taxon>
        <taxon>Ignatzschineria</taxon>
    </lineage>
</organism>
<reference evidence="11" key="2">
    <citation type="submission" date="2021-04" db="EMBL/GenBank/DDBJ databases">
        <authorList>
            <person name="Gilroy R."/>
        </authorList>
    </citation>
    <scope>NUCLEOTIDE SEQUENCE</scope>
    <source>
        <strain evidence="11">CHK160-9182</strain>
    </source>
</reference>
<keyword evidence="4 7" id="KW-0378">Hydrolase</keyword>
<evidence type="ECO:0000313" key="12">
    <source>
        <dbReference type="Proteomes" id="UP000823934"/>
    </source>
</evidence>
<dbReference type="PIRSF" id="PIRSF004682">
    <property type="entry name" value="GmhB"/>
    <property type="match status" value="1"/>
</dbReference>
<comment type="similarity">
    <text evidence="7">Belongs to the gmhB family.</text>
</comment>
<keyword evidence="2 7" id="KW-0963">Cytoplasm</keyword>
<dbReference type="NCBIfam" id="TIGR01662">
    <property type="entry name" value="HAD-SF-IIIA"/>
    <property type="match status" value="1"/>
</dbReference>
<keyword evidence="5 7" id="KW-0119">Carbohydrate metabolism</keyword>
<evidence type="ECO:0000256" key="9">
    <source>
        <dbReference type="PIRSR" id="PIRSR004682-3"/>
    </source>
</evidence>
<keyword evidence="10" id="KW-0460">Magnesium</keyword>
<dbReference type="GO" id="GO:0005975">
    <property type="term" value="P:carbohydrate metabolic process"/>
    <property type="evidence" value="ECO:0007669"/>
    <property type="project" value="InterPro"/>
</dbReference>
<accession>A0A9D1TUU1</accession>
<dbReference type="AlphaFoldDB" id="A0A9D1TUU1"/>
<dbReference type="NCBIfam" id="TIGR01656">
    <property type="entry name" value="Histidinol-ppas"/>
    <property type="match status" value="1"/>
</dbReference>
<evidence type="ECO:0000256" key="3">
    <source>
        <dbReference type="ARBA" id="ARBA00022723"/>
    </source>
</evidence>
<dbReference type="GO" id="GO:0005737">
    <property type="term" value="C:cytoplasm"/>
    <property type="evidence" value="ECO:0007669"/>
    <property type="project" value="UniProtKB-SubCell"/>
</dbReference>
<evidence type="ECO:0000256" key="8">
    <source>
        <dbReference type="PIRSR" id="PIRSR004682-1"/>
    </source>
</evidence>
<feature type="site" description="Stabilizes the phosphoryl group" evidence="9">
    <location>
        <position position="109"/>
    </location>
</feature>
<feature type="binding site" evidence="10">
    <location>
        <position position="16"/>
    </location>
    <ligand>
        <name>Mg(2+)</name>
        <dbReference type="ChEBI" id="CHEBI:18420"/>
    </ligand>
</feature>
<evidence type="ECO:0000256" key="7">
    <source>
        <dbReference type="PIRNR" id="PIRNR004682"/>
    </source>
</evidence>
<dbReference type="InterPro" id="IPR006549">
    <property type="entry name" value="HAD-SF_hydro_IIIA"/>
</dbReference>
<dbReference type="SUPFAM" id="SSF56784">
    <property type="entry name" value="HAD-like"/>
    <property type="match status" value="1"/>
</dbReference>
<dbReference type="EC" id="3.1.3.-" evidence="7"/>
<evidence type="ECO:0000256" key="4">
    <source>
        <dbReference type="ARBA" id="ARBA00022801"/>
    </source>
</evidence>
<reference evidence="11" key="1">
    <citation type="journal article" date="2021" name="PeerJ">
        <title>Extensive microbial diversity within the chicken gut microbiome revealed by metagenomics and culture.</title>
        <authorList>
            <person name="Gilroy R."/>
            <person name="Ravi A."/>
            <person name="Getino M."/>
            <person name="Pursley I."/>
            <person name="Horton D.L."/>
            <person name="Alikhan N.F."/>
            <person name="Baker D."/>
            <person name="Gharbi K."/>
            <person name="Hall N."/>
            <person name="Watson M."/>
            <person name="Adriaenssens E.M."/>
            <person name="Foster-Nyarko E."/>
            <person name="Jarju S."/>
            <person name="Secka A."/>
            <person name="Antonio M."/>
            <person name="Oren A."/>
            <person name="Chaudhuri R.R."/>
            <person name="La Ragione R."/>
            <person name="Hildebrand F."/>
            <person name="Pallen M.J."/>
        </authorList>
    </citation>
    <scope>NUCLEOTIDE SEQUENCE</scope>
    <source>
        <strain evidence="11">CHK160-9182</strain>
    </source>
</reference>
<dbReference type="InterPro" id="IPR036412">
    <property type="entry name" value="HAD-like_sf"/>
</dbReference>
<comment type="cofactor">
    <cofactor evidence="10">
        <name>Zn(2+)</name>
        <dbReference type="ChEBI" id="CHEBI:29105"/>
    </cofactor>
</comment>
<feature type="site" description="Stabilizes the phosphoryl group" evidence="9">
    <location>
        <position position="59"/>
    </location>
</feature>
<feature type="active site" description="Proton donor" evidence="8">
    <location>
        <position position="18"/>
    </location>
</feature>
<dbReference type="GO" id="GO:0016791">
    <property type="term" value="F:phosphatase activity"/>
    <property type="evidence" value="ECO:0007669"/>
    <property type="project" value="InterPro"/>
</dbReference>
<evidence type="ECO:0000256" key="1">
    <source>
        <dbReference type="ARBA" id="ARBA00004496"/>
    </source>
</evidence>
<dbReference type="InterPro" id="IPR023214">
    <property type="entry name" value="HAD_sf"/>
</dbReference>
<feature type="site" description="Contributes to substrate recognition" evidence="9">
    <location>
        <position position="108"/>
    </location>
</feature>
<comment type="subcellular location">
    <subcellularLocation>
        <location evidence="1 7">Cytoplasm</location>
    </subcellularLocation>
</comment>
<feature type="binding site" evidence="10">
    <location>
        <position position="135"/>
    </location>
    <ligand>
        <name>Mg(2+)</name>
        <dbReference type="ChEBI" id="CHEBI:18420"/>
    </ligand>
</feature>
<evidence type="ECO:0000256" key="5">
    <source>
        <dbReference type="ARBA" id="ARBA00023277"/>
    </source>
</evidence>
<sequence>MIDHSSLKWPDLVILDRDGVINHDSKNYIKSADEWQPIAGSLEAIATLSNACVKVGIATNQRGISLGLYDHQALDEMHQKMHSLLADLDGKVHALEFCTADDESHPDRKPNPGMLLKIISQLKMPENAVIYFVGDKGSDIKAANNAGVLPVLVRTGNGAATETRLIEQNRSENLPIFDDLAGFVAALSQSSSN</sequence>
<dbReference type="EMBL" id="DXHP01000207">
    <property type="protein sequence ID" value="HIW07563.1"/>
    <property type="molecule type" value="Genomic_DNA"/>
</dbReference>
<evidence type="ECO:0000313" key="11">
    <source>
        <dbReference type="EMBL" id="HIW07563.1"/>
    </source>
</evidence>